<evidence type="ECO:0000313" key="1">
    <source>
        <dbReference type="EMBL" id="QGY42276.1"/>
    </source>
</evidence>
<dbReference type="SUPFAM" id="SSF53146">
    <property type="entry name" value="Nitrogenase accessory factor-like"/>
    <property type="match status" value="1"/>
</dbReference>
<evidence type="ECO:0008006" key="3">
    <source>
        <dbReference type="Google" id="ProtNLM"/>
    </source>
</evidence>
<dbReference type="Gene3D" id="3.30.420.130">
    <property type="entry name" value="Dinitrogenase iron-molybdenum cofactor biosynthesis domain"/>
    <property type="match status" value="1"/>
</dbReference>
<keyword evidence="2" id="KW-1185">Reference proteome</keyword>
<sequence>MKKVAIPVTNDQLSEFFGTCNHYEIFEIEKKVLRSYVLEIPAETDIMELPGWLKENGVTDVITFRVNRKIISLFASRKVNLFVGVPLGNPKHLIDKYLEGRLESDKKIIAEITQTEY</sequence>
<accession>A0A6I6JHK8</accession>
<dbReference type="AlphaFoldDB" id="A0A6I6JHK8"/>
<dbReference type="RefSeq" id="WP_158862277.1">
    <property type="nucleotide sequence ID" value="NZ_CP046401.1"/>
</dbReference>
<protein>
    <recommendedName>
        <fullName evidence="3">Dinitrogenase iron-molybdenum cofactor biosynthesis domain-containing protein</fullName>
    </recommendedName>
</protein>
<dbReference type="InterPro" id="IPR036105">
    <property type="entry name" value="DiNase_FeMo-co_biosyn_sf"/>
</dbReference>
<dbReference type="Proteomes" id="UP000428260">
    <property type="component" value="Chromosome"/>
</dbReference>
<proteinExistence type="predicted"/>
<dbReference type="KEGG" id="mcos:GM418_00970"/>
<name>A0A6I6JHK8_9BACT</name>
<organism evidence="1 2">
    <name type="scientific">Maribellus comscasis</name>
    <dbReference type="NCBI Taxonomy" id="2681766"/>
    <lineage>
        <taxon>Bacteria</taxon>
        <taxon>Pseudomonadati</taxon>
        <taxon>Bacteroidota</taxon>
        <taxon>Bacteroidia</taxon>
        <taxon>Marinilabiliales</taxon>
        <taxon>Prolixibacteraceae</taxon>
        <taxon>Maribellus</taxon>
    </lineage>
</organism>
<reference evidence="1 2" key="1">
    <citation type="submission" date="2019-11" db="EMBL/GenBank/DDBJ databases">
        <authorList>
            <person name="Zheng R.K."/>
            <person name="Sun C.M."/>
        </authorList>
    </citation>
    <scope>NUCLEOTIDE SEQUENCE [LARGE SCALE GENOMIC DNA]</scope>
    <source>
        <strain evidence="1 2">WC007</strain>
    </source>
</reference>
<dbReference type="EMBL" id="CP046401">
    <property type="protein sequence ID" value="QGY42276.1"/>
    <property type="molecule type" value="Genomic_DNA"/>
</dbReference>
<gene>
    <name evidence="1" type="ORF">GM418_00970</name>
</gene>
<evidence type="ECO:0000313" key="2">
    <source>
        <dbReference type="Proteomes" id="UP000428260"/>
    </source>
</evidence>